<dbReference type="Gene3D" id="3.40.50.20">
    <property type="match status" value="1"/>
</dbReference>
<dbReference type="Pfam" id="PF22660">
    <property type="entry name" value="RS_preATP-grasp-like"/>
    <property type="match status" value="1"/>
</dbReference>
<dbReference type="GO" id="GO:0005524">
    <property type="term" value="F:ATP binding"/>
    <property type="evidence" value="ECO:0007669"/>
    <property type="project" value="UniProtKB-UniRule"/>
</dbReference>
<keyword evidence="6 7" id="KW-0460">Magnesium</keyword>
<evidence type="ECO:0000256" key="6">
    <source>
        <dbReference type="ARBA" id="ARBA00022842"/>
    </source>
</evidence>
<sequence length="395" mass="44045">MKIGTPLAHNATKILLLGSGELGKEFAIEALRLGIEVIAVDSYEYAPAQQVAQRYYVIDMKDGKQIKNIVYREKPDFIVPEIEAIDTDALVELEEEGFVVVPSAKAVKYTMDRIGIRRLAAEELGLKTSAYRFASDIETYRKAVKEIGLPVVVKPVMSSSGKGQSIVRSEEEIDRAFYYAQENARGKGNAVIIEEFIDFDFEITLLTVRTKTQGTLFCEPIGHIQVDGDYHESWQPQPMSEVALKKAKEMAKAVTDALGGYGIFGCEFFVKGDTVWFSEVSPRPHDTGMVTMASQNMSEFEIHLRAILGLPMEIKLISPGASYCFHAKSYSSAPEYEGLEVALREPDVWVRIFGKPTTRPKRRMGVAIARGETLEEARRKAREAAKAMSVVEKLK</sequence>
<dbReference type="Gene3D" id="3.30.1490.20">
    <property type="entry name" value="ATP-grasp fold, A domain"/>
    <property type="match status" value="1"/>
</dbReference>
<evidence type="ECO:0000259" key="8">
    <source>
        <dbReference type="PROSITE" id="PS50975"/>
    </source>
</evidence>
<name>A0A4R1GE00_9BACT</name>
<keyword evidence="1 7" id="KW-0436">Ligase</keyword>
<feature type="binding site" evidence="7">
    <location>
        <begin position="21"/>
        <end position="22"/>
    </location>
    <ligand>
        <name>N(1)-(5-phospho-beta-D-ribosyl)glycinamide</name>
        <dbReference type="ChEBI" id="CHEBI:143788"/>
    </ligand>
</feature>
<dbReference type="SUPFAM" id="SSF52440">
    <property type="entry name" value="PreATP-grasp domain"/>
    <property type="match status" value="1"/>
</dbReference>
<feature type="domain" description="ATP-grasp" evidence="8">
    <location>
        <begin position="118"/>
        <end position="308"/>
    </location>
</feature>
<dbReference type="InterPro" id="IPR054350">
    <property type="entry name" value="PurT/PurK_preATP-grasp"/>
</dbReference>
<evidence type="ECO:0000256" key="5">
    <source>
        <dbReference type="ARBA" id="ARBA00022840"/>
    </source>
</evidence>
<dbReference type="Pfam" id="PF21244">
    <property type="entry name" value="PurT_C"/>
    <property type="match status" value="1"/>
</dbReference>
<evidence type="ECO:0000313" key="10">
    <source>
        <dbReference type="Proteomes" id="UP000295777"/>
    </source>
</evidence>
<evidence type="ECO:0000313" key="9">
    <source>
        <dbReference type="EMBL" id="TCK06617.1"/>
    </source>
</evidence>
<feature type="binding site" evidence="7">
    <location>
        <position position="279"/>
    </location>
    <ligand>
        <name>Mg(2+)</name>
        <dbReference type="ChEBI" id="CHEBI:18420"/>
    </ligand>
</feature>
<dbReference type="PANTHER" id="PTHR43055:SF1">
    <property type="entry name" value="FORMATE-DEPENDENT PHOSPHORIBOSYLGLYCINAMIDE FORMYLTRANSFERASE"/>
    <property type="match status" value="1"/>
</dbReference>
<protein>
    <recommendedName>
        <fullName evidence="7">Formate-dependent phosphoribosylglycinamide formyltransferase</fullName>
        <ecNumber evidence="7">6.3.1.21</ecNumber>
    </recommendedName>
    <alternativeName>
        <fullName evidence="7">5'-phosphoribosylglycinamide transformylase 2</fullName>
    </alternativeName>
    <alternativeName>
        <fullName evidence="7">Formate-dependent GAR transformylase</fullName>
    </alternativeName>
    <alternativeName>
        <fullName evidence="7">GAR transformylase 2</fullName>
        <shortName evidence="7">GART 2</shortName>
    </alternativeName>
    <alternativeName>
        <fullName evidence="7">Non-folate glycinamide ribonucleotide transformylase</fullName>
    </alternativeName>
    <alternativeName>
        <fullName evidence="7">Phosphoribosylglycinamide formyltransferase 2</fullName>
    </alternativeName>
</protein>
<feature type="binding site" evidence="7">
    <location>
        <position position="202"/>
    </location>
    <ligand>
        <name>ATP</name>
        <dbReference type="ChEBI" id="CHEBI:30616"/>
    </ligand>
</feature>
<evidence type="ECO:0000256" key="2">
    <source>
        <dbReference type="ARBA" id="ARBA00022723"/>
    </source>
</evidence>
<dbReference type="EC" id="6.3.1.21" evidence="7"/>
<dbReference type="AlphaFoldDB" id="A0A4R1GE00"/>
<dbReference type="GO" id="GO:0043815">
    <property type="term" value="F:phosphoribosylglycinamide formyltransferase 2 activity"/>
    <property type="evidence" value="ECO:0007669"/>
    <property type="project" value="UniProtKB-UniRule"/>
</dbReference>
<feature type="binding site" evidence="7">
    <location>
        <position position="154"/>
    </location>
    <ligand>
        <name>ATP</name>
        <dbReference type="ChEBI" id="CHEBI:30616"/>
    </ligand>
</feature>
<comment type="similarity">
    <text evidence="7">Belongs to the PurK/PurT family.</text>
</comment>
<keyword evidence="3 7" id="KW-0547">Nucleotide-binding</keyword>
<evidence type="ECO:0000256" key="4">
    <source>
        <dbReference type="ARBA" id="ARBA00022755"/>
    </source>
</evidence>
<keyword evidence="4 7" id="KW-0658">Purine biosynthesis</keyword>
<dbReference type="NCBIfam" id="TIGR01142">
    <property type="entry name" value="purT"/>
    <property type="match status" value="1"/>
</dbReference>
<feature type="binding site" evidence="7">
    <location>
        <position position="286"/>
    </location>
    <ligand>
        <name>N(1)-(5-phospho-beta-D-ribosyl)glycinamide</name>
        <dbReference type="ChEBI" id="CHEBI:143788"/>
    </ligand>
</feature>
<dbReference type="PROSITE" id="PS50975">
    <property type="entry name" value="ATP_GRASP"/>
    <property type="match status" value="1"/>
</dbReference>
<accession>A0A4R1GE00</accession>
<dbReference type="EMBL" id="SMFV01000001">
    <property type="protein sequence ID" value="TCK06617.1"/>
    <property type="molecule type" value="Genomic_DNA"/>
</dbReference>
<dbReference type="InterPro" id="IPR016185">
    <property type="entry name" value="PreATP-grasp_dom_sf"/>
</dbReference>
<dbReference type="InterPro" id="IPR005862">
    <property type="entry name" value="PurT"/>
</dbReference>
<feature type="binding site" evidence="7">
    <location>
        <begin position="362"/>
        <end position="363"/>
    </location>
    <ligand>
        <name>N(1)-(5-phospho-beta-D-ribosyl)glycinamide</name>
        <dbReference type="ChEBI" id="CHEBI:143788"/>
    </ligand>
</feature>
<comment type="function">
    <text evidence="7">Involved in the de novo purine biosynthesis. Catalyzes the transfer of formate to 5-phospho-ribosyl-glycinamide (GAR), producing 5-phospho-ribosyl-N-formylglycinamide (FGAR). Formate is provided by PurU via hydrolysis of 10-formyl-tetrahydrofolate.</text>
</comment>
<dbReference type="GO" id="GO:0000287">
    <property type="term" value="F:magnesium ion binding"/>
    <property type="evidence" value="ECO:0007669"/>
    <property type="project" value="UniProtKB-UniRule"/>
</dbReference>
<comment type="subunit">
    <text evidence="7">Homodimer.</text>
</comment>
<organism evidence="9 10">
    <name type="scientific">Phorcysia thermohydrogeniphila</name>
    <dbReference type="NCBI Taxonomy" id="936138"/>
    <lineage>
        <taxon>Bacteria</taxon>
        <taxon>Pseudomonadati</taxon>
        <taxon>Aquificota</taxon>
        <taxon>Aquificia</taxon>
        <taxon>Desulfurobacteriales</taxon>
        <taxon>Desulfurobacteriaceae</taxon>
        <taxon>Phorcysia</taxon>
    </lineage>
</organism>
<gene>
    <name evidence="7" type="primary">purT</name>
    <name evidence="9" type="ORF">CLV27_0420</name>
</gene>
<proteinExistence type="inferred from homology"/>
<feature type="binding site" evidence="7">
    <location>
        <begin position="159"/>
        <end position="164"/>
    </location>
    <ligand>
        <name>ATP</name>
        <dbReference type="ChEBI" id="CHEBI:30616"/>
    </ligand>
</feature>
<dbReference type="GO" id="GO:0006189">
    <property type="term" value="P:'de novo' IMP biosynthetic process"/>
    <property type="evidence" value="ECO:0007669"/>
    <property type="project" value="UniProtKB-UniRule"/>
</dbReference>
<feature type="binding site" evidence="7">
    <location>
        <position position="355"/>
    </location>
    <ligand>
        <name>N(1)-(5-phospho-beta-D-ribosyl)glycinamide</name>
        <dbReference type="ChEBI" id="CHEBI:143788"/>
    </ligand>
</feature>
<comment type="caution">
    <text evidence="9">The sequence shown here is derived from an EMBL/GenBank/DDBJ whole genome shotgun (WGS) entry which is preliminary data.</text>
</comment>
<dbReference type="Pfam" id="PF02222">
    <property type="entry name" value="ATP-grasp"/>
    <property type="match status" value="1"/>
</dbReference>
<dbReference type="InterPro" id="IPR048740">
    <property type="entry name" value="PurT_C"/>
</dbReference>
<dbReference type="Proteomes" id="UP000295777">
    <property type="component" value="Unassembled WGS sequence"/>
</dbReference>
<dbReference type="OrthoDB" id="9804625at2"/>
<keyword evidence="5 7" id="KW-0067">ATP-binding</keyword>
<feature type="binding site" evidence="7">
    <location>
        <position position="267"/>
    </location>
    <ligand>
        <name>Mg(2+)</name>
        <dbReference type="ChEBI" id="CHEBI:18420"/>
    </ligand>
</feature>
<keyword evidence="9" id="KW-0808">Transferase</keyword>
<dbReference type="HAMAP" id="MF_01643">
    <property type="entry name" value="PurT"/>
    <property type="match status" value="1"/>
</dbReference>
<evidence type="ECO:0000256" key="1">
    <source>
        <dbReference type="ARBA" id="ARBA00022598"/>
    </source>
</evidence>
<dbReference type="InterPro" id="IPR003135">
    <property type="entry name" value="ATP-grasp_carboxylate-amine"/>
</dbReference>
<reference evidence="9 10" key="1">
    <citation type="submission" date="2019-03" db="EMBL/GenBank/DDBJ databases">
        <title>Genomic Encyclopedia of Archaeal and Bacterial Type Strains, Phase II (KMG-II): from individual species to whole genera.</title>
        <authorList>
            <person name="Goeker M."/>
        </authorList>
    </citation>
    <scope>NUCLEOTIDE SEQUENCE [LARGE SCALE GENOMIC DNA]</scope>
    <source>
        <strain evidence="9 10">DSM 24425</strain>
    </source>
</reference>
<evidence type="ECO:0000256" key="7">
    <source>
        <dbReference type="HAMAP-Rule" id="MF_01643"/>
    </source>
</evidence>
<keyword evidence="2 7" id="KW-0479">Metal-binding</keyword>
<feature type="binding site" evidence="7">
    <location>
        <position position="113"/>
    </location>
    <ligand>
        <name>ATP</name>
        <dbReference type="ChEBI" id="CHEBI:30616"/>
    </ligand>
</feature>
<dbReference type="InterPro" id="IPR011761">
    <property type="entry name" value="ATP-grasp"/>
</dbReference>
<comment type="catalytic activity">
    <reaction evidence="7">
        <text>N(1)-(5-phospho-beta-D-ribosyl)glycinamide + formate + ATP = N(2)-formyl-N(1)-(5-phospho-beta-D-ribosyl)glycinamide + ADP + phosphate + H(+)</text>
        <dbReference type="Rhea" id="RHEA:24829"/>
        <dbReference type="ChEBI" id="CHEBI:15378"/>
        <dbReference type="ChEBI" id="CHEBI:15740"/>
        <dbReference type="ChEBI" id="CHEBI:30616"/>
        <dbReference type="ChEBI" id="CHEBI:43474"/>
        <dbReference type="ChEBI" id="CHEBI:143788"/>
        <dbReference type="ChEBI" id="CHEBI:147286"/>
        <dbReference type="ChEBI" id="CHEBI:456216"/>
        <dbReference type="EC" id="6.3.1.21"/>
    </reaction>
</comment>
<comment type="pathway">
    <text evidence="7">Purine metabolism; IMP biosynthesis via de novo pathway; N(2)-formyl-N(1)-(5-phospho-D-ribosyl)glycinamide from N(1)-(5-phospho-D-ribosyl)glycinamide (formate route): step 1/1.</text>
</comment>
<dbReference type="Gene3D" id="3.30.470.20">
    <property type="entry name" value="ATP-grasp fold, B domain"/>
    <property type="match status" value="1"/>
</dbReference>
<dbReference type="SUPFAM" id="SSF56059">
    <property type="entry name" value="Glutathione synthetase ATP-binding domain-like"/>
    <property type="match status" value="1"/>
</dbReference>
<evidence type="ECO:0000256" key="3">
    <source>
        <dbReference type="ARBA" id="ARBA00022741"/>
    </source>
</evidence>
<dbReference type="UniPathway" id="UPA00074">
    <property type="reaction ID" value="UER00127"/>
</dbReference>
<dbReference type="GO" id="GO:0005829">
    <property type="term" value="C:cytosol"/>
    <property type="evidence" value="ECO:0007669"/>
    <property type="project" value="TreeGrafter"/>
</dbReference>
<dbReference type="GO" id="GO:0004644">
    <property type="term" value="F:phosphoribosylglycinamide formyltransferase activity"/>
    <property type="evidence" value="ECO:0007669"/>
    <property type="project" value="UniProtKB-UniRule"/>
</dbReference>
<dbReference type="PANTHER" id="PTHR43055">
    <property type="entry name" value="FORMATE-DEPENDENT PHOSPHORIBOSYLGLYCINAMIDE FORMYLTRANSFERASE"/>
    <property type="match status" value="1"/>
</dbReference>
<dbReference type="RefSeq" id="WP_132525323.1">
    <property type="nucleotide sequence ID" value="NZ_SMFV01000001.1"/>
</dbReference>
<dbReference type="NCBIfam" id="NF006766">
    <property type="entry name" value="PRK09288.1"/>
    <property type="match status" value="1"/>
</dbReference>
<keyword evidence="10" id="KW-1185">Reference proteome</keyword>
<feature type="binding site" evidence="7">
    <location>
        <begin position="194"/>
        <end position="197"/>
    </location>
    <ligand>
        <name>ATP</name>
        <dbReference type="ChEBI" id="CHEBI:30616"/>
    </ligand>
</feature>
<dbReference type="InterPro" id="IPR013815">
    <property type="entry name" value="ATP_grasp_subdomain_1"/>
</dbReference>
<feature type="binding site" evidence="7">
    <location>
        <position position="81"/>
    </location>
    <ligand>
        <name>N(1)-(5-phospho-beta-D-ribosyl)glycinamide</name>
        <dbReference type="ChEBI" id="CHEBI:143788"/>
    </ligand>
</feature>